<comment type="similarity">
    <text evidence="9">Belongs to the GSP H family.</text>
</comment>
<evidence type="ECO:0000256" key="5">
    <source>
        <dbReference type="ARBA" id="ARBA00022519"/>
    </source>
</evidence>
<evidence type="ECO:0000256" key="11">
    <source>
        <dbReference type="SAM" id="Phobius"/>
    </source>
</evidence>
<keyword evidence="3" id="KW-1003">Cell membrane</keyword>
<dbReference type="PROSITE" id="PS00409">
    <property type="entry name" value="PROKAR_NTER_METHYL"/>
    <property type="match status" value="1"/>
</dbReference>
<dbReference type="SUPFAM" id="SSF54523">
    <property type="entry name" value="Pili subunits"/>
    <property type="match status" value="1"/>
</dbReference>
<name>A0A7L6AWZ2_9GAMM</name>
<dbReference type="Proteomes" id="UP000510621">
    <property type="component" value="Chromosome"/>
</dbReference>
<keyword evidence="8 11" id="KW-0472">Membrane</keyword>
<evidence type="ECO:0000256" key="7">
    <source>
        <dbReference type="ARBA" id="ARBA00022989"/>
    </source>
</evidence>
<dbReference type="InterPro" id="IPR022346">
    <property type="entry name" value="T2SS_GspH"/>
</dbReference>
<dbReference type="AlphaFoldDB" id="A0A7L6AWZ2"/>
<dbReference type="Pfam" id="PF12019">
    <property type="entry name" value="GspH"/>
    <property type="match status" value="1"/>
</dbReference>
<dbReference type="GO" id="GO:0005886">
    <property type="term" value="C:plasma membrane"/>
    <property type="evidence" value="ECO:0007669"/>
    <property type="project" value="UniProtKB-SubCell"/>
</dbReference>
<evidence type="ECO:0000256" key="1">
    <source>
        <dbReference type="ARBA" id="ARBA00004377"/>
    </source>
</evidence>
<feature type="transmembrane region" description="Helical" evidence="11">
    <location>
        <begin position="12"/>
        <end position="32"/>
    </location>
</feature>
<evidence type="ECO:0000256" key="6">
    <source>
        <dbReference type="ARBA" id="ARBA00022692"/>
    </source>
</evidence>
<protein>
    <recommendedName>
        <fullName evidence="2">Type II secretion system protein H</fullName>
    </recommendedName>
    <alternativeName>
        <fullName evidence="10">General secretion pathway protein H</fullName>
    </alternativeName>
</protein>
<comment type="subcellular location">
    <subcellularLocation>
        <location evidence="1">Cell inner membrane</location>
        <topology evidence="1">Single-pass membrane protein</topology>
    </subcellularLocation>
</comment>
<organism evidence="13 14">
    <name type="scientific">Candidatus Thiothrix singaporensis</name>
    <dbReference type="NCBI Taxonomy" id="2799669"/>
    <lineage>
        <taxon>Bacteria</taxon>
        <taxon>Pseudomonadati</taxon>
        <taxon>Pseudomonadota</taxon>
        <taxon>Gammaproteobacteria</taxon>
        <taxon>Thiotrichales</taxon>
        <taxon>Thiotrichaceae</taxon>
        <taxon>Thiothrix</taxon>
    </lineage>
</organism>
<keyword evidence="5" id="KW-0997">Cell inner membrane</keyword>
<evidence type="ECO:0000313" key="13">
    <source>
        <dbReference type="EMBL" id="QLQ33477.1"/>
    </source>
</evidence>
<keyword evidence="14" id="KW-1185">Reference proteome</keyword>
<dbReference type="KEGG" id="this:HZT40_19855"/>
<evidence type="ECO:0000256" key="2">
    <source>
        <dbReference type="ARBA" id="ARBA00021549"/>
    </source>
</evidence>
<keyword evidence="7 11" id="KW-1133">Transmembrane helix</keyword>
<dbReference type="Gene3D" id="3.55.40.10">
    <property type="entry name" value="minor pseudopilin epsh domain"/>
    <property type="match status" value="1"/>
</dbReference>
<evidence type="ECO:0000256" key="8">
    <source>
        <dbReference type="ARBA" id="ARBA00023136"/>
    </source>
</evidence>
<dbReference type="InterPro" id="IPR045584">
    <property type="entry name" value="Pilin-like"/>
</dbReference>
<evidence type="ECO:0000256" key="9">
    <source>
        <dbReference type="ARBA" id="ARBA00025772"/>
    </source>
</evidence>
<evidence type="ECO:0000259" key="12">
    <source>
        <dbReference type="Pfam" id="PF12019"/>
    </source>
</evidence>
<gene>
    <name evidence="13" type="ORF">HZT40_19855</name>
</gene>
<evidence type="ECO:0000256" key="10">
    <source>
        <dbReference type="ARBA" id="ARBA00030775"/>
    </source>
</evidence>
<sequence length="193" mass="20422">MNKPKQTGMTLIELIVTVSIVAILAAVAVPSLSEMISNNRLTALNNQIVSTLNYMRGEAAKRAYDVTMCVRNASGTGCSTNAADGFENGWIVFTNCNPTTNSTPDTTTNVCDYNGDNIAEAPEEILLDTTMTLAGVTISNNLSTPQRINYRPNGIASNAGTLTLQFNGESRYAITIAPLTGRLSSCKVGTSGC</sequence>
<dbReference type="EMBL" id="CP059265">
    <property type="protein sequence ID" value="QLQ33477.1"/>
    <property type="molecule type" value="Genomic_DNA"/>
</dbReference>
<evidence type="ECO:0000256" key="4">
    <source>
        <dbReference type="ARBA" id="ARBA00022481"/>
    </source>
</evidence>
<dbReference type="GO" id="GO:0015627">
    <property type="term" value="C:type II protein secretion system complex"/>
    <property type="evidence" value="ECO:0007669"/>
    <property type="project" value="InterPro"/>
</dbReference>
<dbReference type="InterPro" id="IPR012902">
    <property type="entry name" value="N_methyl_site"/>
</dbReference>
<proteinExistence type="inferred from homology"/>
<keyword evidence="4" id="KW-0488">Methylation</keyword>
<keyword evidence="6 11" id="KW-0812">Transmembrane</keyword>
<feature type="domain" description="General secretion pathway GspH" evidence="12">
    <location>
        <begin position="46"/>
        <end position="178"/>
    </location>
</feature>
<evidence type="ECO:0000313" key="14">
    <source>
        <dbReference type="Proteomes" id="UP000510621"/>
    </source>
</evidence>
<dbReference type="GO" id="GO:0015628">
    <property type="term" value="P:protein secretion by the type II secretion system"/>
    <property type="evidence" value="ECO:0007669"/>
    <property type="project" value="InterPro"/>
</dbReference>
<dbReference type="Pfam" id="PF07963">
    <property type="entry name" value="N_methyl"/>
    <property type="match status" value="1"/>
</dbReference>
<reference evidence="13" key="1">
    <citation type="submission" date="2020-06" db="EMBL/GenBank/DDBJ databases">
        <title>Analysis procedures for assessing recovery of high quality, complete, closed genomes from Nanopore long read metagenome sequencing.</title>
        <authorList>
            <person name="Bessarab I."/>
            <person name="Arumugam K."/>
            <person name="Haryono M."/>
            <person name="Liu X."/>
            <person name="Roy S."/>
            <person name="Zuniga-Montanez R.E."/>
            <person name="Qiu G."/>
            <person name="Drautz-Moses D.I."/>
            <person name="Law Y.Y."/>
            <person name="Wuertz S."/>
            <person name="Lauro F.M."/>
            <person name="Huson D.H."/>
            <person name="Williams R.B."/>
        </authorList>
    </citation>
    <scope>NUCLEOTIDE SEQUENCE [LARGE SCALE GENOMIC DNA]</scope>
    <source>
        <strain evidence="13">SSD2</strain>
    </source>
</reference>
<evidence type="ECO:0000256" key="3">
    <source>
        <dbReference type="ARBA" id="ARBA00022475"/>
    </source>
</evidence>
<accession>A0A7L6AWZ2</accession>
<dbReference type="NCBIfam" id="TIGR02532">
    <property type="entry name" value="IV_pilin_GFxxxE"/>
    <property type="match status" value="1"/>
</dbReference>